<feature type="transmembrane region" description="Helical" evidence="1">
    <location>
        <begin position="113"/>
        <end position="131"/>
    </location>
</feature>
<name>A0A2Z2NQN4_9GAMM</name>
<feature type="transmembrane region" description="Helical" evidence="1">
    <location>
        <begin position="45"/>
        <end position="61"/>
    </location>
</feature>
<keyword evidence="4" id="KW-1185">Reference proteome</keyword>
<evidence type="ECO:0000313" key="4">
    <source>
        <dbReference type="Proteomes" id="UP000250079"/>
    </source>
</evidence>
<dbReference type="InterPro" id="IPR009936">
    <property type="entry name" value="DUF1468"/>
</dbReference>
<feature type="transmembrane region" description="Helical" evidence="1">
    <location>
        <begin position="89"/>
        <end position="107"/>
    </location>
</feature>
<dbReference type="AlphaFoldDB" id="A0A2Z2NQN4"/>
<organism evidence="3 4">
    <name type="scientific">Granulosicoccus antarcticus IMCC3135</name>
    <dbReference type="NCBI Taxonomy" id="1192854"/>
    <lineage>
        <taxon>Bacteria</taxon>
        <taxon>Pseudomonadati</taxon>
        <taxon>Pseudomonadota</taxon>
        <taxon>Gammaproteobacteria</taxon>
        <taxon>Chromatiales</taxon>
        <taxon>Granulosicoccaceae</taxon>
        <taxon>Granulosicoccus</taxon>
    </lineage>
</organism>
<dbReference type="RefSeq" id="WP_157736088.1">
    <property type="nucleotide sequence ID" value="NZ_CP018632.1"/>
</dbReference>
<sequence length="166" mass="17926">MSVRYRESILVAISLVTAILVYWSADQIPSSLMAKISAGLVPKMIATSLALIACLHLLLIFKNRSEDADDVGDSPVSAGSDEGISEGGVFSLWRMVTSAVLLGLFILCLDQEWLSFWWAGCLFTAFGILLLSELSVRAVLMAVTVSLVSVSLAVLLFTRVFTVILP</sequence>
<evidence type="ECO:0000313" key="3">
    <source>
        <dbReference type="EMBL" id="ASJ73786.1"/>
    </source>
</evidence>
<feature type="domain" description="DUF1468" evidence="2">
    <location>
        <begin position="11"/>
        <end position="166"/>
    </location>
</feature>
<accession>A0A2Z2NQN4</accession>
<keyword evidence="1" id="KW-0812">Transmembrane</keyword>
<dbReference type="Proteomes" id="UP000250079">
    <property type="component" value="Chromosome"/>
</dbReference>
<feature type="transmembrane region" description="Helical" evidence="1">
    <location>
        <begin position="7"/>
        <end position="25"/>
    </location>
</feature>
<dbReference type="EMBL" id="CP018632">
    <property type="protein sequence ID" value="ASJ73786.1"/>
    <property type="molecule type" value="Genomic_DNA"/>
</dbReference>
<gene>
    <name evidence="3" type="ORF">IMCC3135_18535</name>
</gene>
<keyword evidence="1" id="KW-0472">Membrane</keyword>
<keyword evidence="1" id="KW-1133">Transmembrane helix</keyword>
<dbReference type="Pfam" id="PF07331">
    <property type="entry name" value="TctB"/>
    <property type="match status" value="1"/>
</dbReference>
<proteinExistence type="predicted"/>
<protein>
    <recommendedName>
        <fullName evidence="2">DUF1468 domain-containing protein</fullName>
    </recommendedName>
</protein>
<reference evidence="3 4" key="1">
    <citation type="submission" date="2016-12" db="EMBL/GenBank/DDBJ databases">
        <authorList>
            <person name="Song W.-J."/>
            <person name="Kurnit D.M."/>
        </authorList>
    </citation>
    <scope>NUCLEOTIDE SEQUENCE [LARGE SCALE GENOMIC DNA]</scope>
    <source>
        <strain evidence="3 4">IMCC3135</strain>
    </source>
</reference>
<feature type="transmembrane region" description="Helical" evidence="1">
    <location>
        <begin position="138"/>
        <end position="165"/>
    </location>
</feature>
<dbReference type="KEGG" id="gai:IMCC3135_18535"/>
<evidence type="ECO:0000256" key="1">
    <source>
        <dbReference type="SAM" id="Phobius"/>
    </source>
</evidence>
<evidence type="ECO:0000259" key="2">
    <source>
        <dbReference type="Pfam" id="PF07331"/>
    </source>
</evidence>